<evidence type="ECO:0000259" key="3">
    <source>
        <dbReference type="Pfam" id="PF01895"/>
    </source>
</evidence>
<gene>
    <name evidence="4" type="ORF">NP590_18355</name>
</gene>
<comment type="similarity">
    <text evidence="1">Belongs to the PhoU family.</text>
</comment>
<evidence type="ECO:0000256" key="1">
    <source>
        <dbReference type="ARBA" id="ARBA00008107"/>
    </source>
</evidence>
<accession>A0ABT1TKT8</accession>
<dbReference type="RefSeq" id="WP_256604137.1">
    <property type="nucleotide sequence ID" value="NZ_JANIBJ010000047.1"/>
</dbReference>
<comment type="caution">
    <text evidence="4">The sequence shown here is derived from an EMBL/GenBank/DDBJ whole genome shotgun (WGS) entry which is preliminary data.</text>
</comment>
<keyword evidence="2" id="KW-0592">Phosphate transport</keyword>
<dbReference type="PANTHER" id="PTHR42930">
    <property type="entry name" value="PHOSPHATE-SPECIFIC TRANSPORT SYSTEM ACCESSORY PROTEIN PHOU"/>
    <property type="match status" value="1"/>
</dbReference>
<dbReference type="EMBL" id="JANIBJ010000047">
    <property type="protein sequence ID" value="MCQ8106078.1"/>
    <property type="molecule type" value="Genomic_DNA"/>
</dbReference>
<evidence type="ECO:0000313" key="5">
    <source>
        <dbReference type="Proteomes" id="UP001524499"/>
    </source>
</evidence>
<keyword evidence="5" id="KW-1185">Reference proteome</keyword>
<reference evidence="4 5" key="1">
    <citation type="submission" date="2022-07" db="EMBL/GenBank/DDBJ databases">
        <title>Methylomonas rivi sp. nov., Methylomonas rosea sp. nov., Methylomonas aureus sp. nov. and Methylomonas subterranea sp. nov., four novel methanotrophs isolated from a freshwater creek and the deep terrestrial subsurface.</title>
        <authorList>
            <person name="Abin C."/>
            <person name="Sankaranarayanan K."/>
            <person name="Garner C."/>
            <person name="Sindelar R."/>
            <person name="Kotary K."/>
            <person name="Garner R."/>
            <person name="Barclay S."/>
            <person name="Lawson P."/>
            <person name="Krumholz L."/>
        </authorList>
    </citation>
    <scope>NUCLEOTIDE SEQUENCE [LARGE SCALE GENOMIC DNA]</scope>
    <source>
        <strain evidence="4 5">SURF-2</strain>
    </source>
</reference>
<proteinExistence type="inferred from homology"/>
<dbReference type="Proteomes" id="UP001524499">
    <property type="component" value="Unassembled WGS sequence"/>
</dbReference>
<dbReference type="InterPro" id="IPR028366">
    <property type="entry name" value="PhoU"/>
</dbReference>
<sequence length="240" mass="26824">MTTTQTDTITRQPPLHYFDGELGYLHSLLLDMTGQLIQQLEQTLHALDYADMETALRVIDRDGKVNTRHAHIETEVRAVLSRQGALTNDLRTVLLISKIADALEKIGNEIADFAARTPAFSHQDEAEKCCLLADIFSTGGAIKVLLNKMTAVLESRDSSPAYKLIRDSLHCETRIQTGIQRQLSLAMRSPDWLDPALDAMYILKALERCTEHCRKIAGYLILMLDSIDIRGHGPAVSRRA</sequence>
<dbReference type="Pfam" id="PF01895">
    <property type="entry name" value="PhoU"/>
    <property type="match status" value="1"/>
</dbReference>
<protein>
    <submittedName>
        <fullName evidence="4">Phosphate transport system regulatory protein PhoU</fullName>
    </submittedName>
</protein>
<evidence type="ECO:0000313" key="4">
    <source>
        <dbReference type="EMBL" id="MCQ8106078.1"/>
    </source>
</evidence>
<evidence type="ECO:0000256" key="2">
    <source>
        <dbReference type="ARBA" id="ARBA00022592"/>
    </source>
</evidence>
<keyword evidence="2" id="KW-0813">Transport</keyword>
<dbReference type="SUPFAM" id="SSF109755">
    <property type="entry name" value="PhoU-like"/>
    <property type="match status" value="1"/>
</dbReference>
<dbReference type="InterPro" id="IPR026022">
    <property type="entry name" value="PhoU_dom"/>
</dbReference>
<organism evidence="4 5">
    <name type="scientific">Methylomonas subterranea</name>
    <dbReference type="NCBI Taxonomy" id="2952225"/>
    <lineage>
        <taxon>Bacteria</taxon>
        <taxon>Pseudomonadati</taxon>
        <taxon>Pseudomonadota</taxon>
        <taxon>Gammaproteobacteria</taxon>
        <taxon>Methylococcales</taxon>
        <taxon>Methylococcaceae</taxon>
        <taxon>Methylomonas</taxon>
    </lineage>
</organism>
<feature type="domain" description="PhoU" evidence="3">
    <location>
        <begin position="30"/>
        <end position="116"/>
    </location>
</feature>
<name>A0ABT1TKT8_9GAMM</name>
<dbReference type="InterPro" id="IPR038078">
    <property type="entry name" value="PhoU-like_sf"/>
</dbReference>
<dbReference type="Gene3D" id="1.20.58.220">
    <property type="entry name" value="Phosphate transport system protein phou homolog 2, domain 2"/>
    <property type="match status" value="1"/>
</dbReference>
<dbReference type="PANTHER" id="PTHR42930:SF3">
    <property type="entry name" value="PHOSPHATE-SPECIFIC TRANSPORT SYSTEM ACCESSORY PROTEIN PHOU"/>
    <property type="match status" value="1"/>
</dbReference>